<evidence type="ECO:0008006" key="6">
    <source>
        <dbReference type="Google" id="ProtNLM"/>
    </source>
</evidence>
<organism evidence="4 5">
    <name type="scientific">Dendrothele bispora (strain CBS 962.96)</name>
    <dbReference type="NCBI Taxonomy" id="1314807"/>
    <lineage>
        <taxon>Eukaryota</taxon>
        <taxon>Fungi</taxon>
        <taxon>Dikarya</taxon>
        <taxon>Basidiomycota</taxon>
        <taxon>Agaricomycotina</taxon>
        <taxon>Agaricomycetes</taxon>
        <taxon>Agaricomycetidae</taxon>
        <taxon>Agaricales</taxon>
        <taxon>Agaricales incertae sedis</taxon>
        <taxon>Dendrothele</taxon>
    </lineage>
</organism>
<dbReference type="InterPro" id="IPR036188">
    <property type="entry name" value="FAD/NAD-bd_sf"/>
</dbReference>
<evidence type="ECO:0000313" key="4">
    <source>
        <dbReference type="EMBL" id="THV03435.1"/>
    </source>
</evidence>
<reference evidence="4 5" key="1">
    <citation type="journal article" date="2019" name="Nat. Ecol. Evol.">
        <title>Megaphylogeny resolves global patterns of mushroom evolution.</title>
        <authorList>
            <person name="Varga T."/>
            <person name="Krizsan K."/>
            <person name="Foldi C."/>
            <person name="Dima B."/>
            <person name="Sanchez-Garcia M."/>
            <person name="Sanchez-Ramirez S."/>
            <person name="Szollosi G.J."/>
            <person name="Szarkandi J.G."/>
            <person name="Papp V."/>
            <person name="Albert L."/>
            <person name="Andreopoulos W."/>
            <person name="Angelini C."/>
            <person name="Antonin V."/>
            <person name="Barry K.W."/>
            <person name="Bougher N.L."/>
            <person name="Buchanan P."/>
            <person name="Buyck B."/>
            <person name="Bense V."/>
            <person name="Catcheside P."/>
            <person name="Chovatia M."/>
            <person name="Cooper J."/>
            <person name="Damon W."/>
            <person name="Desjardin D."/>
            <person name="Finy P."/>
            <person name="Geml J."/>
            <person name="Haridas S."/>
            <person name="Hughes K."/>
            <person name="Justo A."/>
            <person name="Karasinski D."/>
            <person name="Kautmanova I."/>
            <person name="Kiss B."/>
            <person name="Kocsube S."/>
            <person name="Kotiranta H."/>
            <person name="LaButti K.M."/>
            <person name="Lechner B.E."/>
            <person name="Liimatainen K."/>
            <person name="Lipzen A."/>
            <person name="Lukacs Z."/>
            <person name="Mihaltcheva S."/>
            <person name="Morgado L.N."/>
            <person name="Niskanen T."/>
            <person name="Noordeloos M.E."/>
            <person name="Ohm R.A."/>
            <person name="Ortiz-Santana B."/>
            <person name="Ovrebo C."/>
            <person name="Racz N."/>
            <person name="Riley R."/>
            <person name="Savchenko A."/>
            <person name="Shiryaev A."/>
            <person name="Soop K."/>
            <person name="Spirin V."/>
            <person name="Szebenyi C."/>
            <person name="Tomsovsky M."/>
            <person name="Tulloss R.E."/>
            <person name="Uehling J."/>
            <person name="Grigoriev I.V."/>
            <person name="Vagvolgyi C."/>
            <person name="Papp T."/>
            <person name="Martin F.M."/>
            <person name="Miettinen O."/>
            <person name="Hibbett D.S."/>
            <person name="Nagy L.G."/>
        </authorList>
    </citation>
    <scope>NUCLEOTIDE SEQUENCE [LARGE SCALE GENOMIC DNA]</scope>
    <source>
        <strain evidence="4 5">CBS 962.96</strain>
    </source>
</reference>
<dbReference type="PRINTS" id="PR00469">
    <property type="entry name" value="PNDRDTASEII"/>
</dbReference>
<name>A0A4S8MKW4_DENBC</name>
<keyword evidence="5" id="KW-1185">Reference proteome</keyword>
<dbReference type="GO" id="GO:0097237">
    <property type="term" value="P:cellular response to toxic substance"/>
    <property type="evidence" value="ECO:0007669"/>
    <property type="project" value="UniProtKB-ARBA"/>
</dbReference>
<dbReference type="InterPro" id="IPR050097">
    <property type="entry name" value="Ferredoxin-NADP_redctase_2"/>
</dbReference>
<dbReference type="PANTHER" id="PTHR48105">
    <property type="entry name" value="THIOREDOXIN REDUCTASE 1-RELATED-RELATED"/>
    <property type="match status" value="1"/>
</dbReference>
<gene>
    <name evidence="4" type="ORF">K435DRAFT_791779</name>
</gene>
<evidence type="ECO:0000313" key="5">
    <source>
        <dbReference type="Proteomes" id="UP000297245"/>
    </source>
</evidence>
<evidence type="ECO:0000256" key="2">
    <source>
        <dbReference type="ARBA" id="ARBA00022630"/>
    </source>
</evidence>
<proteinExistence type="inferred from homology"/>
<comment type="similarity">
    <text evidence="1">Belongs to the class-II pyridine nucleotide-disulfide oxidoreductase family.</text>
</comment>
<accession>A0A4S8MKW4</accession>
<dbReference type="PRINTS" id="PR00368">
    <property type="entry name" value="FADPNR"/>
</dbReference>
<dbReference type="GO" id="GO:0016491">
    <property type="term" value="F:oxidoreductase activity"/>
    <property type="evidence" value="ECO:0007669"/>
    <property type="project" value="UniProtKB-KW"/>
</dbReference>
<dbReference type="SUPFAM" id="SSF51905">
    <property type="entry name" value="FAD/NAD(P)-binding domain"/>
    <property type="match status" value="1"/>
</dbReference>
<keyword evidence="2" id="KW-0285">Flavoprotein</keyword>
<sequence>MNHRSGTAAMLRQFCFDLDEVQEGIGLGFGLGDDSDSMHCEPLPANGSEMTCLDEVVNIRVVELSTASASRHSGSNASQSVCEEMCYTTTLIKGALGYTIRLSANFSDAGGGMTRFSCDLGTPNFNSNSDLDLDLHPQCVRLGHSIIAHTISSIPTMTTSTSFSTTGCNADFFKSSSSQHVAALNSSFSFPTFNLRPGDQDTTTGSTMSPLTNGKVDESSKMHSRVGFMGNGFAAVGQRTATVNGTSSFPSFEIHNPTSLLSFSHSIENFYGFPTRIFGPELMDEFCEQFLRSGTCNITETISKIDLSHRPGQEDEETETADTVIVATGASAKEVGIERCRGVIGKAGLVLVRFLMELFQFSAAIGGGDSAAEEATSPSFVPPLPCSPLLSLLRQRSKPLQHRPQYGSYIDVIVCHNELRASKIMAKRLMNNPKITILWNTTDGEKDRAVNGLFYAFGHKPATAIFPHPTPNRSRWVYRHCTWNDLNFFEAFSRMEMYRIRGIDRLLRVLGVDIWLHLKRRGWLWRRKGDDGGGRVCVGEGETEKGGKEKNVGLGERGQSYEFNSMIGHSLRCNMHTEVLDQ</sequence>
<evidence type="ECO:0000256" key="3">
    <source>
        <dbReference type="ARBA" id="ARBA00023002"/>
    </source>
</evidence>
<dbReference type="OrthoDB" id="371245at2759"/>
<keyword evidence="3" id="KW-0560">Oxidoreductase</keyword>
<dbReference type="Gene3D" id="3.50.50.60">
    <property type="entry name" value="FAD/NAD(P)-binding domain"/>
    <property type="match status" value="2"/>
</dbReference>
<protein>
    <recommendedName>
        <fullName evidence="6">FAD/NAD(P)-binding domain-containing protein</fullName>
    </recommendedName>
</protein>
<dbReference type="EMBL" id="ML179067">
    <property type="protein sequence ID" value="THV03435.1"/>
    <property type="molecule type" value="Genomic_DNA"/>
</dbReference>
<dbReference type="Proteomes" id="UP000297245">
    <property type="component" value="Unassembled WGS sequence"/>
</dbReference>
<evidence type="ECO:0000256" key="1">
    <source>
        <dbReference type="ARBA" id="ARBA00009333"/>
    </source>
</evidence>
<dbReference type="AlphaFoldDB" id="A0A4S8MKW4"/>